<name>A0A851HBZ0_9MOLU</name>
<keyword evidence="2" id="KW-1133">Transmembrane helix</keyword>
<proteinExistence type="predicted"/>
<dbReference type="AlphaFoldDB" id="A0A851HBZ0"/>
<feature type="transmembrane region" description="Helical" evidence="2">
    <location>
        <begin position="23"/>
        <end position="47"/>
    </location>
</feature>
<comment type="caution">
    <text evidence="3">The sequence shown here is derived from an EMBL/GenBank/DDBJ whole genome shotgun (WGS) entry which is preliminary data.</text>
</comment>
<feature type="coiled-coil region" evidence="1">
    <location>
        <begin position="63"/>
        <end position="90"/>
    </location>
</feature>
<gene>
    <name evidence="3" type="ORF">HR065_00380</name>
</gene>
<protein>
    <submittedName>
        <fullName evidence="3">Uncharacterized protein</fullName>
    </submittedName>
</protein>
<evidence type="ECO:0000313" key="3">
    <source>
        <dbReference type="EMBL" id="NWN45541.1"/>
    </source>
</evidence>
<evidence type="ECO:0000256" key="1">
    <source>
        <dbReference type="SAM" id="Coils"/>
    </source>
</evidence>
<keyword evidence="4" id="KW-1185">Reference proteome</keyword>
<dbReference type="Proteomes" id="UP000568109">
    <property type="component" value="Unassembled WGS sequence"/>
</dbReference>
<sequence length="96" mass="11402">MQYYQQPQQPYQQNNQQSKQNPFALSAVQILLLLLLFILSPTVYFWMATSNGGKIFNMNRDYTIHLYNQKEKLENKLKNLQSNKSQLDMINMVQNK</sequence>
<evidence type="ECO:0000256" key="2">
    <source>
        <dbReference type="SAM" id="Phobius"/>
    </source>
</evidence>
<organism evidence="3 4">
    <name type="scientific">Candidatus Phytoplasma pruni</name>
    <dbReference type="NCBI Taxonomy" id="479893"/>
    <lineage>
        <taxon>Bacteria</taxon>
        <taxon>Bacillati</taxon>
        <taxon>Mycoplasmatota</taxon>
        <taxon>Mollicutes</taxon>
        <taxon>Acholeplasmatales</taxon>
        <taxon>Acholeplasmataceae</taxon>
        <taxon>Candidatus Phytoplasma</taxon>
        <taxon>16SrIII (X-disease group)</taxon>
    </lineage>
</organism>
<keyword evidence="2" id="KW-0812">Transmembrane</keyword>
<reference evidence="3 4" key="1">
    <citation type="submission" date="2020-06" db="EMBL/GenBank/DDBJ databases">
        <title>Draft genome sequence of Candidatus Phytoplasma pruni (X-disease group, subgroup 16SrIII-B) strain ChTDIII from Argentina.</title>
        <authorList>
            <person name="Fernandez F.D."/>
            <person name="Zuebert C."/>
            <person name="Huettel B."/>
            <person name="Kube M."/>
            <person name="Conci L.R."/>
        </authorList>
    </citation>
    <scope>NUCLEOTIDE SEQUENCE [LARGE SCALE GENOMIC DNA]</scope>
    <source>
        <strain evidence="3 4">ChTDIII</strain>
    </source>
</reference>
<evidence type="ECO:0000313" key="4">
    <source>
        <dbReference type="Proteomes" id="UP000568109"/>
    </source>
</evidence>
<keyword evidence="2" id="KW-0472">Membrane</keyword>
<keyword evidence="1" id="KW-0175">Coiled coil</keyword>
<accession>A0A851HBZ0</accession>
<dbReference type="EMBL" id="JABUOH010000011">
    <property type="protein sequence ID" value="NWN45541.1"/>
    <property type="molecule type" value="Genomic_DNA"/>
</dbReference>
<dbReference type="RefSeq" id="WP_178733943.1">
    <property type="nucleotide sequence ID" value="NZ_JABUOH010000011.1"/>
</dbReference>